<name>A0AAX2H992_9PSED</name>
<accession>A0AAX2H992</accession>
<dbReference type="AlphaFoldDB" id="A0AAX2H992"/>
<evidence type="ECO:0000313" key="3">
    <source>
        <dbReference type="EMBL" id="SOB54957.1"/>
    </source>
</evidence>
<reference evidence="2 4" key="1">
    <citation type="submission" date="2017-08" db="EMBL/GenBank/DDBJ databases">
        <authorList>
            <person name="Chaillou S."/>
        </authorList>
    </citation>
    <scope>NUCLEOTIDE SEQUENCE [LARGE SCALE GENOMIC DNA]</scope>
    <source>
        <strain evidence="2 4">MFPA15A1205</strain>
    </source>
</reference>
<dbReference type="InterPro" id="IPR036190">
    <property type="entry name" value="Urocanase_sf"/>
</dbReference>
<organism evidence="2 4">
    <name type="scientific">Pseudomonas lundensis</name>
    <dbReference type="NCBI Taxonomy" id="86185"/>
    <lineage>
        <taxon>Bacteria</taxon>
        <taxon>Pseudomonadati</taxon>
        <taxon>Pseudomonadota</taxon>
        <taxon>Gammaproteobacteria</taxon>
        <taxon>Pseudomonadales</taxon>
        <taxon>Pseudomonadaceae</taxon>
        <taxon>Pseudomonas</taxon>
    </lineage>
</organism>
<feature type="domain" description="Urocanase C-terminal" evidence="1">
    <location>
        <begin position="1"/>
        <end position="26"/>
    </location>
</feature>
<dbReference type="EMBL" id="OBKZ01000027">
    <property type="protein sequence ID" value="SOB53380.1"/>
    <property type="molecule type" value="Genomic_DNA"/>
</dbReference>
<proteinExistence type="predicted"/>
<comment type="caution">
    <text evidence="2">The sequence shown here is derived from an EMBL/GenBank/DDBJ whole genome shotgun (WGS) entry which is preliminary data.</text>
</comment>
<sequence>MLHNDPATGVMRHADAGYEIAIDCANEQGLNLPMING</sequence>
<evidence type="ECO:0000313" key="2">
    <source>
        <dbReference type="EMBL" id="SOB53380.1"/>
    </source>
</evidence>
<evidence type="ECO:0000259" key="1">
    <source>
        <dbReference type="Pfam" id="PF17392"/>
    </source>
</evidence>
<dbReference type="Gene3D" id="3.40.1770.10">
    <property type="entry name" value="Urocanase superfamily"/>
    <property type="match status" value="1"/>
</dbReference>
<dbReference type="InterPro" id="IPR035401">
    <property type="entry name" value="Urocanase_C"/>
</dbReference>
<dbReference type="SUPFAM" id="SSF111326">
    <property type="entry name" value="Urocanase"/>
    <property type="match status" value="1"/>
</dbReference>
<gene>
    <name evidence="2" type="ORF">PLUA15_330005</name>
    <name evidence="3" type="ORF">PLUA15_60001</name>
</gene>
<evidence type="ECO:0000313" key="4">
    <source>
        <dbReference type="Proteomes" id="UP000219564"/>
    </source>
</evidence>
<protein>
    <recommendedName>
        <fullName evidence="1">Urocanase C-terminal domain-containing protein</fullName>
    </recommendedName>
</protein>
<dbReference type="Pfam" id="PF17392">
    <property type="entry name" value="Urocanase_C"/>
    <property type="match status" value="1"/>
</dbReference>
<dbReference type="Proteomes" id="UP000219564">
    <property type="component" value="Unassembled WGS sequence"/>
</dbReference>
<dbReference type="EMBL" id="OBKZ01000053">
    <property type="protein sequence ID" value="SOB54957.1"/>
    <property type="molecule type" value="Genomic_DNA"/>
</dbReference>